<dbReference type="InterPro" id="IPR005746">
    <property type="entry name" value="Thioredoxin"/>
</dbReference>
<evidence type="ECO:0000313" key="8">
    <source>
        <dbReference type="Proteomes" id="UP000826271"/>
    </source>
</evidence>
<organism evidence="7 8">
    <name type="scientific">Buddleja alternifolia</name>
    <dbReference type="NCBI Taxonomy" id="168488"/>
    <lineage>
        <taxon>Eukaryota</taxon>
        <taxon>Viridiplantae</taxon>
        <taxon>Streptophyta</taxon>
        <taxon>Embryophyta</taxon>
        <taxon>Tracheophyta</taxon>
        <taxon>Spermatophyta</taxon>
        <taxon>Magnoliopsida</taxon>
        <taxon>eudicotyledons</taxon>
        <taxon>Gunneridae</taxon>
        <taxon>Pentapetalae</taxon>
        <taxon>asterids</taxon>
        <taxon>lamiids</taxon>
        <taxon>Lamiales</taxon>
        <taxon>Scrophulariaceae</taxon>
        <taxon>Buddlejeae</taxon>
        <taxon>Buddleja</taxon>
    </lineage>
</organism>
<dbReference type="NCBIfam" id="TIGR01068">
    <property type="entry name" value="thioredoxin"/>
    <property type="match status" value="1"/>
</dbReference>
<reference evidence="7" key="1">
    <citation type="submission" date="2019-10" db="EMBL/GenBank/DDBJ databases">
        <authorList>
            <person name="Zhang R."/>
            <person name="Pan Y."/>
            <person name="Wang J."/>
            <person name="Ma R."/>
            <person name="Yu S."/>
        </authorList>
    </citation>
    <scope>NUCLEOTIDE SEQUENCE</scope>
    <source>
        <strain evidence="7">LA-IB0</strain>
        <tissue evidence="7">Leaf</tissue>
    </source>
</reference>
<evidence type="ECO:0000313" key="7">
    <source>
        <dbReference type="EMBL" id="KAG8389878.1"/>
    </source>
</evidence>
<evidence type="ECO:0000256" key="5">
    <source>
        <dbReference type="ARBA" id="ARBA00023284"/>
    </source>
</evidence>
<dbReference type="FunFam" id="3.40.30.10:FF:000001">
    <property type="entry name" value="Thioredoxin"/>
    <property type="match status" value="1"/>
</dbReference>
<evidence type="ECO:0000256" key="1">
    <source>
        <dbReference type="ARBA" id="ARBA00022448"/>
    </source>
</evidence>
<comment type="caution">
    <text evidence="7">The sequence shown here is derived from an EMBL/GenBank/DDBJ whole genome shotgun (WGS) entry which is preliminary data.</text>
</comment>
<dbReference type="Pfam" id="PF00085">
    <property type="entry name" value="Thioredoxin"/>
    <property type="match status" value="1"/>
</dbReference>
<dbReference type="GO" id="GO:0015035">
    <property type="term" value="F:protein-disulfide reductase activity"/>
    <property type="evidence" value="ECO:0007669"/>
    <property type="project" value="InterPro"/>
</dbReference>
<dbReference type="InterPro" id="IPR036249">
    <property type="entry name" value="Thioredoxin-like_sf"/>
</dbReference>
<dbReference type="EMBL" id="WHWC01000001">
    <property type="protein sequence ID" value="KAG8389878.1"/>
    <property type="molecule type" value="Genomic_DNA"/>
</dbReference>
<evidence type="ECO:0000256" key="4">
    <source>
        <dbReference type="ARBA" id="ARBA00023157"/>
    </source>
</evidence>
<dbReference type="InterPro" id="IPR017937">
    <property type="entry name" value="Thioredoxin_CS"/>
</dbReference>
<dbReference type="PANTHER" id="PTHR45663:SF15">
    <property type="entry name" value="THIOREDOXIN Y1, CHLOROPLASTIC"/>
    <property type="match status" value="1"/>
</dbReference>
<protein>
    <recommendedName>
        <fullName evidence="6">Thioredoxin domain-containing protein</fullName>
    </recommendedName>
</protein>
<gene>
    <name evidence="7" type="ORF">BUALT_Bualt01G0024700</name>
</gene>
<dbReference type="PROSITE" id="PS00194">
    <property type="entry name" value="THIOREDOXIN_1"/>
    <property type="match status" value="1"/>
</dbReference>
<dbReference type="Proteomes" id="UP000826271">
    <property type="component" value="Unassembled WGS sequence"/>
</dbReference>
<dbReference type="SUPFAM" id="SSF52833">
    <property type="entry name" value="Thioredoxin-like"/>
    <property type="match status" value="1"/>
</dbReference>
<sequence length="170" mass="19147">MAVSLAAAIPRTVARTSPFSSSDNSMLSHFSSLQFPSELRTFRIRNHCPISKLRLRTITLVASKKQALSSFDELLDNSDKPVLVDFYATWCGPCQFMVPILEQVSTSMIDKIQVVKIDTEENPMIADKYKIEALPTFILFRDGKPCDRFEGAMAAEQLVKRIETSLQVKE</sequence>
<dbReference type="InterPro" id="IPR013766">
    <property type="entry name" value="Thioredoxin_domain"/>
</dbReference>
<dbReference type="PROSITE" id="PS51352">
    <property type="entry name" value="THIOREDOXIN_2"/>
    <property type="match status" value="1"/>
</dbReference>
<keyword evidence="4" id="KW-1015">Disulfide bond</keyword>
<dbReference type="GO" id="GO:0005737">
    <property type="term" value="C:cytoplasm"/>
    <property type="evidence" value="ECO:0007669"/>
    <property type="project" value="TreeGrafter"/>
</dbReference>
<dbReference type="GO" id="GO:0008047">
    <property type="term" value="F:enzyme activator activity"/>
    <property type="evidence" value="ECO:0007669"/>
    <property type="project" value="UniProtKB-ARBA"/>
</dbReference>
<dbReference type="AlphaFoldDB" id="A0AAV6Y638"/>
<proteinExistence type="predicted"/>
<dbReference type="CDD" id="cd02947">
    <property type="entry name" value="TRX_family"/>
    <property type="match status" value="1"/>
</dbReference>
<keyword evidence="8" id="KW-1185">Reference proteome</keyword>
<feature type="domain" description="Thioredoxin" evidence="6">
    <location>
        <begin position="49"/>
        <end position="167"/>
    </location>
</feature>
<evidence type="ECO:0000259" key="6">
    <source>
        <dbReference type="PROSITE" id="PS51352"/>
    </source>
</evidence>
<name>A0AAV6Y638_9LAMI</name>
<evidence type="ECO:0000256" key="3">
    <source>
        <dbReference type="ARBA" id="ARBA00022982"/>
    </source>
</evidence>
<dbReference type="Gene3D" id="3.40.30.10">
    <property type="entry name" value="Glutaredoxin"/>
    <property type="match status" value="1"/>
</dbReference>
<keyword evidence="2" id="KW-0809">Transit peptide</keyword>
<keyword evidence="1" id="KW-0813">Transport</keyword>
<evidence type="ECO:0000256" key="2">
    <source>
        <dbReference type="ARBA" id="ARBA00022946"/>
    </source>
</evidence>
<dbReference type="PRINTS" id="PR00421">
    <property type="entry name" value="THIOREDOXIN"/>
</dbReference>
<dbReference type="PANTHER" id="PTHR45663">
    <property type="entry name" value="GEO12009P1"/>
    <property type="match status" value="1"/>
</dbReference>
<keyword evidence="3" id="KW-0249">Electron transport</keyword>
<keyword evidence="5" id="KW-0676">Redox-active center</keyword>
<accession>A0AAV6Y638</accession>